<feature type="region of interest" description="Disordered" evidence="1">
    <location>
        <begin position="1"/>
        <end position="21"/>
    </location>
</feature>
<dbReference type="SUPFAM" id="SSF51569">
    <property type="entry name" value="Aldolase"/>
    <property type="match status" value="1"/>
</dbReference>
<sequence>MTSQPQPEFHVGPHRVGPGNRPFVVAEMSGNHNGDLGRALAIVDAIAESGAPAVKLQTYTADTITIDHDGPEFRITSGHELWGDRNLYSLYQEASTPWEWHEAIFERARSYGLIPFSSPFDDSAVELLEGLGAEVYKVASIEIGDIPLLRTIARTGKPVILSSGAATVSDIDLAVETLRAEGNEQIAVLGTTSSYPAPPAETNLRKLPIIENTWNVVAGLSDHTMGIGVSVASVAFGAAIIEKHVTLKRSDGGVDSDFSLEPHELKSLVDESYAAWQALGVPRLGPTEHEAESLRLRRSLYIVEDAKAGDVVTAQNVRSIRPAGGLEPKMLDVVLGRRFTQDVTRGTPLTWNVV</sequence>
<dbReference type="Gene3D" id="3.90.1210.10">
    <property type="entry name" value="Antifreeze-like/N-acetylneuraminic acid synthase C-terminal domain"/>
    <property type="match status" value="1"/>
</dbReference>
<name>A0ABV8Q598_9MICO</name>
<dbReference type="InterPro" id="IPR036732">
    <property type="entry name" value="AFP_Neu5c_C_sf"/>
</dbReference>
<proteinExistence type="predicted"/>
<evidence type="ECO:0000313" key="4">
    <source>
        <dbReference type="Proteomes" id="UP001595900"/>
    </source>
</evidence>
<protein>
    <submittedName>
        <fullName evidence="3">Pseudaminic acid synthase</fullName>
        <ecNumber evidence="3">2.5.1.97</ecNumber>
    </submittedName>
</protein>
<dbReference type="Proteomes" id="UP001595900">
    <property type="component" value="Unassembled WGS sequence"/>
</dbReference>
<accession>A0ABV8Q598</accession>
<dbReference type="PANTHER" id="PTHR42966:SF2">
    <property type="entry name" value="PSEUDAMINIC ACID SYNTHASE"/>
    <property type="match status" value="1"/>
</dbReference>
<dbReference type="Pfam" id="PF03102">
    <property type="entry name" value="NeuB"/>
    <property type="match status" value="1"/>
</dbReference>
<dbReference type="Pfam" id="PF08666">
    <property type="entry name" value="SAF"/>
    <property type="match status" value="1"/>
</dbReference>
<dbReference type="SUPFAM" id="SSF51269">
    <property type="entry name" value="AFP III-like domain"/>
    <property type="match status" value="1"/>
</dbReference>
<evidence type="ECO:0000313" key="3">
    <source>
        <dbReference type="EMBL" id="MFC4243511.1"/>
    </source>
</evidence>
<evidence type="ECO:0000256" key="1">
    <source>
        <dbReference type="SAM" id="MobiDB-lite"/>
    </source>
</evidence>
<dbReference type="InterPro" id="IPR051690">
    <property type="entry name" value="PseI-like"/>
</dbReference>
<evidence type="ECO:0000259" key="2">
    <source>
        <dbReference type="PROSITE" id="PS50844"/>
    </source>
</evidence>
<dbReference type="PANTHER" id="PTHR42966">
    <property type="entry name" value="N-ACETYLNEURAMINATE SYNTHASE"/>
    <property type="match status" value="1"/>
</dbReference>
<dbReference type="PROSITE" id="PS50844">
    <property type="entry name" value="AFP_LIKE"/>
    <property type="match status" value="1"/>
</dbReference>
<dbReference type="RefSeq" id="WP_390228574.1">
    <property type="nucleotide sequence ID" value="NZ_JBHSCN010000005.1"/>
</dbReference>
<feature type="domain" description="AFP-like" evidence="2">
    <location>
        <begin position="299"/>
        <end position="354"/>
    </location>
</feature>
<dbReference type="SMART" id="SM00858">
    <property type="entry name" value="SAF"/>
    <property type="match status" value="1"/>
</dbReference>
<organism evidence="3 4">
    <name type="scientific">Gryllotalpicola reticulitermitis</name>
    <dbReference type="NCBI Taxonomy" id="1184153"/>
    <lineage>
        <taxon>Bacteria</taxon>
        <taxon>Bacillati</taxon>
        <taxon>Actinomycetota</taxon>
        <taxon>Actinomycetes</taxon>
        <taxon>Micrococcales</taxon>
        <taxon>Microbacteriaceae</taxon>
        <taxon>Gryllotalpicola</taxon>
    </lineage>
</organism>
<dbReference type="InterPro" id="IPR020030">
    <property type="entry name" value="Pseudaminic_synth_PseI"/>
</dbReference>
<gene>
    <name evidence="3" type="primary">pseI</name>
    <name evidence="3" type="ORF">ACFOYW_09000</name>
</gene>
<dbReference type="InterPro" id="IPR006190">
    <property type="entry name" value="SAF_AFP_Neu5Ac"/>
</dbReference>
<reference evidence="4" key="1">
    <citation type="journal article" date="2019" name="Int. J. Syst. Evol. Microbiol.">
        <title>The Global Catalogue of Microorganisms (GCM) 10K type strain sequencing project: providing services to taxonomists for standard genome sequencing and annotation.</title>
        <authorList>
            <consortium name="The Broad Institute Genomics Platform"/>
            <consortium name="The Broad Institute Genome Sequencing Center for Infectious Disease"/>
            <person name="Wu L."/>
            <person name="Ma J."/>
        </authorList>
    </citation>
    <scope>NUCLEOTIDE SEQUENCE [LARGE SCALE GENOMIC DNA]</scope>
    <source>
        <strain evidence="4">CGMCC 1.10363</strain>
    </source>
</reference>
<dbReference type="NCBIfam" id="TIGR03586">
    <property type="entry name" value="PseI"/>
    <property type="match status" value="1"/>
</dbReference>
<keyword evidence="3" id="KW-0808">Transferase</keyword>
<dbReference type="InterPro" id="IPR013785">
    <property type="entry name" value="Aldolase_TIM"/>
</dbReference>
<dbReference type="EC" id="2.5.1.97" evidence="3"/>
<keyword evidence="4" id="KW-1185">Reference proteome</keyword>
<comment type="caution">
    <text evidence="3">The sequence shown here is derived from an EMBL/GenBank/DDBJ whole genome shotgun (WGS) entry which is preliminary data.</text>
</comment>
<dbReference type="InterPro" id="IPR013974">
    <property type="entry name" value="SAF"/>
</dbReference>
<dbReference type="EMBL" id="JBHSCN010000005">
    <property type="protein sequence ID" value="MFC4243511.1"/>
    <property type="molecule type" value="Genomic_DNA"/>
</dbReference>
<dbReference type="CDD" id="cd11615">
    <property type="entry name" value="SAF_NeuB_like"/>
    <property type="match status" value="1"/>
</dbReference>
<dbReference type="Gene3D" id="3.20.20.70">
    <property type="entry name" value="Aldolase class I"/>
    <property type="match status" value="1"/>
</dbReference>
<dbReference type="InterPro" id="IPR013132">
    <property type="entry name" value="PseI/NeuA/B-like_N"/>
</dbReference>
<dbReference type="GO" id="GO:0016740">
    <property type="term" value="F:transferase activity"/>
    <property type="evidence" value="ECO:0007669"/>
    <property type="project" value="UniProtKB-KW"/>
</dbReference>
<dbReference type="InterPro" id="IPR057736">
    <property type="entry name" value="SAF_PseI/NeuA/NeuB"/>
</dbReference>